<evidence type="ECO:0000313" key="2">
    <source>
        <dbReference type="WBParaSite" id="ES5_v2.g12388.t1"/>
    </source>
</evidence>
<dbReference type="Proteomes" id="UP000887579">
    <property type="component" value="Unplaced"/>
</dbReference>
<proteinExistence type="predicted"/>
<dbReference type="WBParaSite" id="ES5_v2.g12388.t1">
    <property type="protein sequence ID" value="ES5_v2.g12388.t1"/>
    <property type="gene ID" value="ES5_v2.g12388"/>
</dbReference>
<protein>
    <submittedName>
        <fullName evidence="2">Uncharacterized protein</fullName>
    </submittedName>
</protein>
<evidence type="ECO:0000313" key="1">
    <source>
        <dbReference type="Proteomes" id="UP000887579"/>
    </source>
</evidence>
<organism evidence="1 2">
    <name type="scientific">Panagrolaimus sp. ES5</name>
    <dbReference type="NCBI Taxonomy" id="591445"/>
    <lineage>
        <taxon>Eukaryota</taxon>
        <taxon>Metazoa</taxon>
        <taxon>Ecdysozoa</taxon>
        <taxon>Nematoda</taxon>
        <taxon>Chromadorea</taxon>
        <taxon>Rhabditida</taxon>
        <taxon>Tylenchina</taxon>
        <taxon>Panagrolaimomorpha</taxon>
        <taxon>Panagrolaimoidea</taxon>
        <taxon>Panagrolaimidae</taxon>
        <taxon>Panagrolaimus</taxon>
    </lineage>
</organism>
<name>A0AC34F609_9BILA</name>
<reference evidence="2" key="1">
    <citation type="submission" date="2022-11" db="UniProtKB">
        <authorList>
            <consortium name="WormBaseParasite"/>
        </authorList>
    </citation>
    <scope>IDENTIFICATION</scope>
</reference>
<sequence>MPFMNAAKIPFIWTNQDTGNAIIASIIPVGIGASIIGSASEDGNLTEYFRQSRKPSWGTANSGVHAACAFASLSPLGYASYRIFKNTGDTGNAIIASVLPVAIGTSIIFSSAEDGNLTEYFRQSRKPSWGTANSGVHAACAFASLSPLGYASYRIFKNTAGAMTDKSQLALALYGSCMAVSILSGYWNLRKNYQMDAYTKLGIAGTAIAFALAFREVDSTAFLYSVPFVGWSIFSGLYHYNLYKLNAGKQE</sequence>
<accession>A0AC34F609</accession>